<protein>
    <submittedName>
        <fullName evidence="5">Acyl-CoA dehydrogenase family protein</fullName>
    </submittedName>
</protein>
<organism evidence="5 6">
    <name type="scientific">Sphingomonas hylomeconis</name>
    <dbReference type="NCBI Taxonomy" id="1395958"/>
    <lineage>
        <taxon>Bacteria</taxon>
        <taxon>Pseudomonadati</taxon>
        <taxon>Pseudomonadota</taxon>
        <taxon>Alphaproteobacteria</taxon>
        <taxon>Sphingomonadales</taxon>
        <taxon>Sphingomonadaceae</taxon>
        <taxon>Sphingomonas</taxon>
    </lineage>
</organism>
<evidence type="ECO:0000256" key="1">
    <source>
        <dbReference type="ARBA" id="ARBA00009347"/>
    </source>
</evidence>
<evidence type="ECO:0000259" key="4">
    <source>
        <dbReference type="Pfam" id="PF00441"/>
    </source>
</evidence>
<proteinExistence type="inferred from homology"/>
<comment type="caution">
    <text evidence="5">The sequence shown here is derived from an EMBL/GenBank/DDBJ whole genome shotgun (WGS) entry which is preliminary data.</text>
</comment>
<dbReference type="EMBL" id="JBHRXP010000002">
    <property type="protein sequence ID" value="MFC3579595.1"/>
    <property type="molecule type" value="Genomic_DNA"/>
</dbReference>
<evidence type="ECO:0000256" key="3">
    <source>
        <dbReference type="ARBA" id="ARBA00022827"/>
    </source>
</evidence>
<dbReference type="InterPro" id="IPR036250">
    <property type="entry name" value="AcylCo_DH-like_C"/>
</dbReference>
<gene>
    <name evidence="5" type="ORF">ACFONA_05405</name>
</gene>
<dbReference type="Gene3D" id="2.40.110.10">
    <property type="entry name" value="Butyryl-CoA Dehydrogenase, subunit A, domain 2"/>
    <property type="match status" value="1"/>
</dbReference>
<keyword evidence="2" id="KW-0285">Flavoprotein</keyword>
<dbReference type="InterPro" id="IPR009100">
    <property type="entry name" value="AcylCoA_DH/oxidase_NM_dom_sf"/>
</dbReference>
<dbReference type="SUPFAM" id="SSF56645">
    <property type="entry name" value="Acyl-CoA dehydrogenase NM domain-like"/>
    <property type="match status" value="1"/>
</dbReference>
<reference evidence="6" key="1">
    <citation type="journal article" date="2019" name="Int. J. Syst. Evol. Microbiol.">
        <title>The Global Catalogue of Microorganisms (GCM) 10K type strain sequencing project: providing services to taxonomists for standard genome sequencing and annotation.</title>
        <authorList>
            <consortium name="The Broad Institute Genomics Platform"/>
            <consortium name="The Broad Institute Genome Sequencing Center for Infectious Disease"/>
            <person name="Wu L."/>
            <person name="Ma J."/>
        </authorList>
    </citation>
    <scope>NUCLEOTIDE SEQUENCE [LARGE SCALE GENOMIC DNA]</scope>
    <source>
        <strain evidence="6">KCTC 42739</strain>
    </source>
</reference>
<evidence type="ECO:0000256" key="2">
    <source>
        <dbReference type="ARBA" id="ARBA00022630"/>
    </source>
</evidence>
<dbReference type="Gene3D" id="1.20.140.10">
    <property type="entry name" value="Butyryl-CoA Dehydrogenase, subunit A, domain 3"/>
    <property type="match status" value="1"/>
</dbReference>
<evidence type="ECO:0000313" key="5">
    <source>
        <dbReference type="EMBL" id="MFC3579595.1"/>
    </source>
</evidence>
<evidence type="ECO:0000313" key="6">
    <source>
        <dbReference type="Proteomes" id="UP001595713"/>
    </source>
</evidence>
<keyword evidence="6" id="KW-1185">Reference proteome</keyword>
<dbReference type="Proteomes" id="UP001595713">
    <property type="component" value="Unassembled WGS sequence"/>
</dbReference>
<dbReference type="InterPro" id="IPR046373">
    <property type="entry name" value="Acyl-CoA_Oxase/DH_mid-dom_sf"/>
</dbReference>
<sequence>MSDPLDRILARPKPDQDGMRGTIAALHALLPVRGDPTTADEMLALLRMLYGVARHDLPLARLFEGHVDALQIVARYADPDIAATAAAAADRGAAFGVWNAALPDEPLRVKKGLLHGGKSFASGAGILGHALVGADTEDGQRLLLVDLAASAPVIDRDWWRVVGMQRSQTHVVRWKGAPAASFAVVGAPGDYPREPWFSGGALRFVACHAGGVAALFDQVRDHLVRSGRADDPHQAGRLADLYVAADAAAGAVRHAARAWFDSETPEKIAHVAAARVAVAAIADRAITIAEQAVGAQGMFVAHPLSAMLTDLMVYLRQPAPDAQRMRVGKAAAEAVLVPRL</sequence>
<accession>A0ABV7SWD1</accession>
<feature type="domain" description="Acyl-CoA dehydrogenase/oxidase C-terminal" evidence="4">
    <location>
        <begin position="204"/>
        <end position="314"/>
    </location>
</feature>
<name>A0ABV7SWD1_9SPHN</name>
<dbReference type="SUPFAM" id="SSF47203">
    <property type="entry name" value="Acyl-CoA dehydrogenase C-terminal domain-like"/>
    <property type="match status" value="1"/>
</dbReference>
<comment type="similarity">
    <text evidence="1">Belongs to the acyl-CoA dehydrogenase family.</text>
</comment>
<keyword evidence="3" id="KW-0274">FAD</keyword>
<dbReference type="Pfam" id="PF00441">
    <property type="entry name" value="Acyl-CoA_dh_1"/>
    <property type="match status" value="1"/>
</dbReference>
<dbReference type="InterPro" id="IPR009075">
    <property type="entry name" value="AcylCo_DH/oxidase_C"/>
</dbReference>
<dbReference type="RefSeq" id="WP_261293505.1">
    <property type="nucleotide sequence ID" value="NZ_JANQBK010000003.1"/>
</dbReference>